<reference evidence="2" key="1">
    <citation type="journal article" date="2023" name="Front. Plant Sci.">
        <title>Chromosomal-level genome assembly of Melastoma candidum provides insights into trichome evolution.</title>
        <authorList>
            <person name="Zhong Y."/>
            <person name="Wu W."/>
            <person name="Sun C."/>
            <person name="Zou P."/>
            <person name="Liu Y."/>
            <person name="Dai S."/>
            <person name="Zhou R."/>
        </authorList>
    </citation>
    <scope>NUCLEOTIDE SEQUENCE [LARGE SCALE GENOMIC DNA]</scope>
</reference>
<keyword evidence="2" id="KW-1185">Reference proteome</keyword>
<dbReference type="EMBL" id="CM042886">
    <property type="protein sequence ID" value="KAI4342356.1"/>
    <property type="molecule type" value="Genomic_DNA"/>
</dbReference>
<name>A0ACB9P269_9MYRT</name>
<proteinExistence type="predicted"/>
<dbReference type="Proteomes" id="UP001057402">
    <property type="component" value="Chromosome 7"/>
</dbReference>
<sequence length="83" mass="9184">MPPLLGTLVAILLLFKFLLFLSKGESYYTLHIIIDSKSGVSGAGRGAKEANLYIEIAEASILMALQDVRMFRRLRRGSLMLPS</sequence>
<organism evidence="1 2">
    <name type="scientific">Melastoma candidum</name>
    <dbReference type="NCBI Taxonomy" id="119954"/>
    <lineage>
        <taxon>Eukaryota</taxon>
        <taxon>Viridiplantae</taxon>
        <taxon>Streptophyta</taxon>
        <taxon>Embryophyta</taxon>
        <taxon>Tracheophyta</taxon>
        <taxon>Spermatophyta</taxon>
        <taxon>Magnoliopsida</taxon>
        <taxon>eudicotyledons</taxon>
        <taxon>Gunneridae</taxon>
        <taxon>Pentapetalae</taxon>
        <taxon>rosids</taxon>
        <taxon>malvids</taxon>
        <taxon>Myrtales</taxon>
        <taxon>Melastomataceae</taxon>
        <taxon>Melastomatoideae</taxon>
        <taxon>Melastomateae</taxon>
        <taxon>Melastoma</taxon>
    </lineage>
</organism>
<gene>
    <name evidence="1" type="ORF">MLD38_026993</name>
</gene>
<evidence type="ECO:0000313" key="2">
    <source>
        <dbReference type="Proteomes" id="UP001057402"/>
    </source>
</evidence>
<comment type="caution">
    <text evidence="1">The sequence shown here is derived from an EMBL/GenBank/DDBJ whole genome shotgun (WGS) entry which is preliminary data.</text>
</comment>
<accession>A0ACB9P269</accession>
<evidence type="ECO:0000313" key="1">
    <source>
        <dbReference type="EMBL" id="KAI4342356.1"/>
    </source>
</evidence>
<protein>
    <submittedName>
        <fullName evidence="1">Uncharacterized protein</fullName>
    </submittedName>
</protein>